<evidence type="ECO:0000313" key="2">
    <source>
        <dbReference type="Proteomes" id="UP000194127"/>
    </source>
</evidence>
<accession>A0A1X6NBP2</accession>
<organism evidence="1 2">
    <name type="scientific">Postia placenta MAD-698-R-SB12</name>
    <dbReference type="NCBI Taxonomy" id="670580"/>
    <lineage>
        <taxon>Eukaryota</taxon>
        <taxon>Fungi</taxon>
        <taxon>Dikarya</taxon>
        <taxon>Basidiomycota</taxon>
        <taxon>Agaricomycotina</taxon>
        <taxon>Agaricomycetes</taxon>
        <taxon>Polyporales</taxon>
        <taxon>Adustoporiaceae</taxon>
        <taxon>Rhodonia</taxon>
    </lineage>
</organism>
<dbReference type="GeneID" id="36325258"/>
<dbReference type="EMBL" id="KZ110592">
    <property type="protein sequence ID" value="OSX66055.1"/>
    <property type="molecule type" value="Genomic_DNA"/>
</dbReference>
<keyword evidence="2" id="KW-1185">Reference proteome</keyword>
<sequence length="49" mass="5630">MNDTLKDEVPIDYIELLDVRKIKSWTKELPPLDENEAAMPSLDVCQLSL</sequence>
<evidence type="ECO:0000313" key="1">
    <source>
        <dbReference type="EMBL" id="OSX66055.1"/>
    </source>
</evidence>
<reference evidence="1 2" key="1">
    <citation type="submission" date="2017-04" db="EMBL/GenBank/DDBJ databases">
        <title>Genome Sequence of the Model Brown-Rot Fungus Postia placenta SB12.</title>
        <authorList>
            <consortium name="DOE Joint Genome Institute"/>
            <person name="Gaskell J."/>
            <person name="Kersten P."/>
            <person name="Larrondo L.F."/>
            <person name="Canessa P."/>
            <person name="Martinez D."/>
            <person name="Hibbett D."/>
            <person name="Schmoll M."/>
            <person name="Kubicek C.P."/>
            <person name="Martinez A.T."/>
            <person name="Yadav J."/>
            <person name="Master E."/>
            <person name="Magnuson J.K."/>
            <person name="James T."/>
            <person name="Yaver D."/>
            <person name="Berka R."/>
            <person name="Labutti K."/>
            <person name="Lipzen A."/>
            <person name="Aerts A."/>
            <person name="Barry K."/>
            <person name="Henrissat B."/>
            <person name="Blanchette R."/>
            <person name="Grigoriev I."/>
            <person name="Cullen D."/>
        </authorList>
    </citation>
    <scope>NUCLEOTIDE SEQUENCE [LARGE SCALE GENOMIC DNA]</scope>
    <source>
        <strain evidence="1 2">MAD-698-R-SB12</strain>
    </source>
</reference>
<gene>
    <name evidence="1" type="ORF">POSPLADRAFT_1052734</name>
</gene>
<dbReference type="RefSeq" id="XP_024342849.1">
    <property type="nucleotide sequence ID" value="XM_024480308.1"/>
</dbReference>
<dbReference type="AlphaFoldDB" id="A0A1X6NBP2"/>
<proteinExistence type="predicted"/>
<name>A0A1X6NBP2_9APHY</name>
<dbReference type="Proteomes" id="UP000194127">
    <property type="component" value="Unassembled WGS sequence"/>
</dbReference>
<protein>
    <submittedName>
        <fullName evidence="1">Uncharacterized protein</fullName>
    </submittedName>
</protein>